<proteinExistence type="predicted"/>
<organism evidence="2 3">
    <name type="scientific">Microbacterium esteraromaticum</name>
    <dbReference type="NCBI Taxonomy" id="57043"/>
    <lineage>
        <taxon>Bacteria</taxon>
        <taxon>Bacillati</taxon>
        <taxon>Actinomycetota</taxon>
        <taxon>Actinomycetes</taxon>
        <taxon>Micrococcales</taxon>
        <taxon>Microbacteriaceae</taxon>
        <taxon>Microbacterium</taxon>
    </lineage>
</organism>
<dbReference type="Proteomes" id="UP000515708">
    <property type="component" value="Chromosome"/>
</dbReference>
<dbReference type="AlphaFoldDB" id="A0A7D7WHH8"/>
<dbReference type="EMBL" id="CP043732">
    <property type="protein sequence ID" value="QMU98752.1"/>
    <property type="molecule type" value="Genomic_DNA"/>
</dbReference>
<dbReference type="Pfam" id="PF04480">
    <property type="entry name" value="DUF559"/>
    <property type="match status" value="1"/>
</dbReference>
<name>A0A7D7WHH8_9MICO</name>
<evidence type="ECO:0000259" key="1">
    <source>
        <dbReference type="Pfam" id="PF04480"/>
    </source>
</evidence>
<protein>
    <submittedName>
        <fullName evidence="2">DUF559 domain-containing protein</fullName>
    </submittedName>
</protein>
<dbReference type="Gene3D" id="3.40.960.10">
    <property type="entry name" value="VSR Endonuclease"/>
    <property type="match status" value="1"/>
</dbReference>
<feature type="domain" description="DUF559" evidence="1">
    <location>
        <begin position="192"/>
        <end position="264"/>
    </location>
</feature>
<evidence type="ECO:0000313" key="2">
    <source>
        <dbReference type="EMBL" id="QMU98752.1"/>
    </source>
</evidence>
<evidence type="ECO:0000313" key="3">
    <source>
        <dbReference type="Proteomes" id="UP000515708"/>
    </source>
</evidence>
<sequence>MMLLTEWLTRRDGIAHTSEIYAAGFTKHAIAAAVHRGGLARVRRSWIATHDCDPQLMAAIAAGGRLTCVSQARRLGLWIPDDPLVHLVVPPGAGKTKAADSRIHWSIGPAPVHERAPVDPLINVLHHVARCLDSRPALAVWESALNKKLIAPAVLERVRWRGNREKRLCGVATALSDSGVETEFRLLMKAIGISIRQQVWIDGHPVDAVIGDRLIVQLDGFEHHSTAAARRRDIEADARLRLRGYSVLRFDYYQVFFQPELVQSIMLGAVAQGLHLAA</sequence>
<reference evidence="2 3" key="1">
    <citation type="journal article" date="2020" name="Front. Microbiol.">
        <title>Design of Bacterial Strain-Specific qPCR Assays Using NGS Data and Publicly Available Resources and Its Application to Track Biocontrol Strains.</title>
        <authorList>
            <person name="Hernandez I."/>
            <person name="Sant C."/>
            <person name="Martinez R."/>
            <person name="Fernandez C."/>
        </authorList>
    </citation>
    <scope>NUCLEOTIDE SEQUENCE [LARGE SCALE GENOMIC DNA]</scope>
    <source>
        <strain evidence="2 3">B24</strain>
    </source>
</reference>
<gene>
    <name evidence="2" type="ORF">FVO59_12425</name>
</gene>
<accession>A0A7D7WHH8</accession>
<dbReference type="InterPro" id="IPR007569">
    <property type="entry name" value="DUF559"/>
</dbReference>